<name>A0A6D2JZ01_9BRAS</name>
<dbReference type="PANTHER" id="PTHR31672">
    <property type="entry name" value="BNACNNG10540D PROTEIN"/>
    <property type="match status" value="1"/>
</dbReference>
<proteinExistence type="predicted"/>
<dbReference type="PROSITE" id="PS50181">
    <property type="entry name" value="FBOX"/>
    <property type="match status" value="1"/>
</dbReference>
<accession>A0A6D2JZ01</accession>
<evidence type="ECO:0000313" key="3">
    <source>
        <dbReference type="Proteomes" id="UP000467841"/>
    </source>
</evidence>
<dbReference type="AlphaFoldDB" id="A0A6D2JZ01"/>
<gene>
    <name evidence="2" type="ORF">MERR_LOCUS34326</name>
</gene>
<dbReference type="Pfam" id="PF07734">
    <property type="entry name" value="FBA_1"/>
    <property type="match status" value="1"/>
</dbReference>
<dbReference type="InterPro" id="IPR001810">
    <property type="entry name" value="F-box_dom"/>
</dbReference>
<reference evidence="2" key="1">
    <citation type="submission" date="2020-01" db="EMBL/GenBank/DDBJ databases">
        <authorList>
            <person name="Mishra B."/>
        </authorList>
    </citation>
    <scope>NUCLEOTIDE SEQUENCE [LARGE SCALE GENOMIC DNA]</scope>
</reference>
<dbReference type="InterPro" id="IPR036047">
    <property type="entry name" value="F-box-like_dom_sf"/>
</dbReference>
<comment type="caution">
    <text evidence="2">The sequence shown here is derived from an EMBL/GenBank/DDBJ whole genome shotgun (WGS) entry which is preliminary data.</text>
</comment>
<dbReference type="SUPFAM" id="SSF50965">
    <property type="entry name" value="Galactose oxidase, central domain"/>
    <property type="match status" value="1"/>
</dbReference>
<feature type="domain" description="F-box" evidence="1">
    <location>
        <begin position="57"/>
        <end position="103"/>
    </location>
</feature>
<dbReference type="Proteomes" id="UP000467841">
    <property type="component" value="Unassembled WGS sequence"/>
</dbReference>
<organism evidence="2 3">
    <name type="scientific">Microthlaspi erraticum</name>
    <dbReference type="NCBI Taxonomy" id="1685480"/>
    <lineage>
        <taxon>Eukaryota</taxon>
        <taxon>Viridiplantae</taxon>
        <taxon>Streptophyta</taxon>
        <taxon>Embryophyta</taxon>
        <taxon>Tracheophyta</taxon>
        <taxon>Spermatophyta</taxon>
        <taxon>Magnoliopsida</taxon>
        <taxon>eudicotyledons</taxon>
        <taxon>Gunneridae</taxon>
        <taxon>Pentapetalae</taxon>
        <taxon>rosids</taxon>
        <taxon>malvids</taxon>
        <taxon>Brassicales</taxon>
        <taxon>Brassicaceae</taxon>
        <taxon>Coluteocarpeae</taxon>
        <taxon>Microthlaspi</taxon>
    </lineage>
</organism>
<dbReference type="InterPro" id="IPR050796">
    <property type="entry name" value="SCF_F-box_component"/>
</dbReference>
<dbReference type="EMBL" id="CACVBM020001362">
    <property type="protein sequence ID" value="CAA7047091.1"/>
    <property type="molecule type" value="Genomic_DNA"/>
</dbReference>
<dbReference type="InterPro" id="IPR006527">
    <property type="entry name" value="F-box-assoc_dom_typ1"/>
</dbReference>
<dbReference type="Gene3D" id="1.20.1280.50">
    <property type="match status" value="1"/>
</dbReference>
<evidence type="ECO:0000313" key="2">
    <source>
        <dbReference type="EMBL" id="CAA7047091.1"/>
    </source>
</evidence>
<dbReference type="OrthoDB" id="1143467at2759"/>
<dbReference type="InterPro" id="IPR017451">
    <property type="entry name" value="F-box-assoc_interact_dom"/>
</dbReference>
<dbReference type="SUPFAM" id="SSF81383">
    <property type="entry name" value="F-box domain"/>
    <property type="match status" value="2"/>
</dbReference>
<protein>
    <recommendedName>
        <fullName evidence="1">F-box domain-containing protein</fullName>
    </recommendedName>
</protein>
<dbReference type="SMART" id="SM00256">
    <property type="entry name" value="FBOX"/>
    <property type="match status" value="2"/>
</dbReference>
<sequence>MVLDLPRDLSEEVMVLDLPRDLSEEVRSRIPLTSVRKVRSTCKKWNTLSKHSFVAKKKVVLDLPRDLSEEVLSRIPLTSVRRVTSICKKWNTLSKNSFVAKKHLSREAEKAKEEFMVVVMMDYSVYLMGVNLSNKDVESCSLKLQGKLIFPHDSDSDQIDVCKVYHCDGLLLCVSKDHTRLVVWNPYCGKPLWIEAPHRVEGYTGYLYAMGYDKSSNSHKILRFRDYGPVSDDFSIYDLGSDSMNSWRDLDITPPGWRVEYMHSGVSVNGNAYWLATEDDRDLDEAEDEKTFLLSFDFTRETFGPMLPLPFQHFPRDTVSLSPVRGGKLAALFQPWDTLQVEIWVTSKIEPDAVSWESEVFLSVSLKQSIYPMFQFMVTGGSFFIDEDKKVALVFDEDYYHRPVSNLAFIIGVDGSVKEVDLGETAHKNLPPLACSYLPSLIQPN</sequence>
<evidence type="ECO:0000259" key="1">
    <source>
        <dbReference type="PROSITE" id="PS50181"/>
    </source>
</evidence>
<dbReference type="NCBIfam" id="TIGR01640">
    <property type="entry name" value="F_box_assoc_1"/>
    <property type="match status" value="1"/>
</dbReference>
<dbReference type="InterPro" id="IPR011043">
    <property type="entry name" value="Gal_Oxase/kelch_b-propeller"/>
</dbReference>
<keyword evidence="3" id="KW-1185">Reference proteome</keyword>
<dbReference type="PANTHER" id="PTHR31672:SF13">
    <property type="entry name" value="F-BOX PROTEIN CPR30-LIKE"/>
    <property type="match status" value="1"/>
</dbReference>
<dbReference type="Pfam" id="PF00646">
    <property type="entry name" value="F-box"/>
    <property type="match status" value="2"/>
</dbReference>